<dbReference type="GO" id="GO:0003735">
    <property type="term" value="F:structural constituent of ribosome"/>
    <property type="evidence" value="ECO:0007669"/>
    <property type="project" value="InterPro"/>
</dbReference>
<dbReference type="InterPro" id="IPR020785">
    <property type="entry name" value="Ribosomal_uL11_CS"/>
</dbReference>
<dbReference type="Gene3D" id="1.10.10.250">
    <property type="entry name" value="Ribosomal protein L11, C-terminal domain"/>
    <property type="match status" value="1"/>
</dbReference>
<evidence type="ECO:0000259" key="11">
    <source>
        <dbReference type="Pfam" id="PF03946"/>
    </source>
</evidence>
<dbReference type="FunFam" id="3.30.1550.10:FF:000005">
    <property type="entry name" value="50S ribosomal protein L11"/>
    <property type="match status" value="1"/>
</dbReference>
<dbReference type="CDD" id="cd00349">
    <property type="entry name" value="Ribosomal_L11"/>
    <property type="match status" value="1"/>
</dbReference>
<evidence type="ECO:0000256" key="4">
    <source>
        <dbReference type="ARBA" id="ARBA00022884"/>
    </source>
</evidence>
<dbReference type="InterPro" id="IPR020784">
    <property type="entry name" value="Ribosomal_uL11_N"/>
</dbReference>
<sequence>MAKAIKTILKLQIPAGKATPAPPIGPALGQHGINIGEFVNKFNAATAQMGDDIIPAEITIYQDRTFDFKLKTPPASDLLRKAAGVEKGAANPLAGKVGKISRAKIHEIAERKMEDLNANDIEAASKIIEGTARSMGIEVAD</sequence>
<dbReference type="PATRIC" id="fig|1618648.3.peg.50"/>
<dbReference type="HAMAP" id="MF_00736">
    <property type="entry name" value="Ribosomal_uL11"/>
    <property type="match status" value="1"/>
</dbReference>
<dbReference type="FunFam" id="1.10.10.250:FF:000001">
    <property type="entry name" value="50S ribosomal protein L11"/>
    <property type="match status" value="1"/>
</dbReference>
<dbReference type="SUPFAM" id="SSF54747">
    <property type="entry name" value="Ribosomal L11/L12e N-terminal domain"/>
    <property type="match status" value="1"/>
</dbReference>
<dbReference type="InterPro" id="IPR020783">
    <property type="entry name" value="Ribosomal_uL11_C"/>
</dbReference>
<dbReference type="InterPro" id="IPR036769">
    <property type="entry name" value="Ribosomal_uL11_C_sf"/>
</dbReference>
<dbReference type="Gene3D" id="3.30.1550.10">
    <property type="entry name" value="Ribosomal protein L11/L12, N-terminal domain"/>
    <property type="match status" value="1"/>
</dbReference>
<dbReference type="SMART" id="SM00649">
    <property type="entry name" value="RL11"/>
    <property type="match status" value="1"/>
</dbReference>
<keyword evidence="5 7" id="KW-0689">Ribosomal protein</keyword>
<dbReference type="InterPro" id="IPR000911">
    <property type="entry name" value="Ribosomal_uL11"/>
</dbReference>
<comment type="subunit">
    <text evidence="7">Part of the ribosomal stalk of the 50S ribosomal subunit. Interacts with L10 and the large rRNA to form the base of the stalk. L10 forms an elongated spine to which L12 dimers bind in a sequential fashion forming a multimeric L10(L12)X complex.</text>
</comment>
<protein>
    <recommendedName>
        <fullName evidence="7">Large ribosomal subunit protein uL11</fullName>
    </recommendedName>
</protein>
<evidence type="ECO:0000256" key="1">
    <source>
        <dbReference type="ARBA" id="ARBA00010537"/>
    </source>
</evidence>
<reference evidence="12 13" key="1">
    <citation type="journal article" date="2015" name="Nature">
        <title>rRNA introns, odd ribosomes, and small enigmatic genomes across a large radiation of phyla.</title>
        <authorList>
            <person name="Brown C.T."/>
            <person name="Hug L.A."/>
            <person name="Thomas B.C."/>
            <person name="Sharon I."/>
            <person name="Castelle C.J."/>
            <person name="Singh A."/>
            <person name="Wilkins M.J."/>
            <person name="Williams K.H."/>
            <person name="Banfield J.F."/>
        </authorList>
    </citation>
    <scope>NUCLEOTIDE SEQUENCE [LARGE SCALE GENOMIC DNA]</scope>
</reference>
<comment type="function">
    <text evidence="7 9">Forms part of the ribosomal stalk which helps the ribosome interact with GTP-bound translation factors.</text>
</comment>
<dbReference type="NCBIfam" id="TIGR01632">
    <property type="entry name" value="L11_bact"/>
    <property type="match status" value="1"/>
</dbReference>
<dbReference type="InterPro" id="IPR006519">
    <property type="entry name" value="Ribosomal_uL11_bac-typ"/>
</dbReference>
<feature type="domain" description="Large ribosomal subunit protein uL11 N-terminal" evidence="11">
    <location>
        <begin position="9"/>
        <end position="66"/>
    </location>
</feature>
<keyword evidence="3 7" id="KW-0699">rRNA-binding</keyword>
<feature type="domain" description="Large ribosomal subunit protein uL11 C-terminal" evidence="10">
    <location>
        <begin position="71"/>
        <end position="139"/>
    </location>
</feature>
<evidence type="ECO:0000256" key="7">
    <source>
        <dbReference type="HAMAP-Rule" id="MF_00736"/>
    </source>
</evidence>
<gene>
    <name evidence="7" type="primary">rplK</name>
    <name evidence="12" type="ORF">UW55_C0001G0050</name>
</gene>
<evidence type="ECO:0000313" key="12">
    <source>
        <dbReference type="EMBL" id="KKT63757.1"/>
    </source>
</evidence>
<dbReference type="GO" id="GO:0070180">
    <property type="term" value="F:large ribosomal subunit rRNA binding"/>
    <property type="evidence" value="ECO:0007669"/>
    <property type="project" value="UniProtKB-UniRule"/>
</dbReference>
<evidence type="ECO:0000256" key="5">
    <source>
        <dbReference type="ARBA" id="ARBA00022980"/>
    </source>
</evidence>
<keyword evidence="6 7" id="KW-0687">Ribonucleoprotein</keyword>
<evidence type="ECO:0000259" key="10">
    <source>
        <dbReference type="Pfam" id="PF00298"/>
    </source>
</evidence>
<name>A0A0G1L556_9BACT</name>
<comment type="similarity">
    <text evidence="1 7 8">Belongs to the universal ribosomal protein uL11 family.</text>
</comment>
<dbReference type="AlphaFoldDB" id="A0A0G1L556"/>
<keyword evidence="2 7" id="KW-0488">Methylation</keyword>
<accession>A0A0G1L556</accession>
<dbReference type="SUPFAM" id="SSF46906">
    <property type="entry name" value="Ribosomal protein L11, C-terminal domain"/>
    <property type="match status" value="1"/>
</dbReference>
<evidence type="ECO:0000256" key="9">
    <source>
        <dbReference type="RuleBase" id="RU003979"/>
    </source>
</evidence>
<dbReference type="InterPro" id="IPR036796">
    <property type="entry name" value="Ribosomal_uL11_N_sf"/>
</dbReference>
<dbReference type="PANTHER" id="PTHR11661:SF1">
    <property type="entry name" value="LARGE RIBOSOMAL SUBUNIT PROTEIN UL11M"/>
    <property type="match status" value="1"/>
</dbReference>
<evidence type="ECO:0000256" key="6">
    <source>
        <dbReference type="ARBA" id="ARBA00023274"/>
    </source>
</evidence>
<comment type="caution">
    <text evidence="12">The sequence shown here is derived from an EMBL/GenBank/DDBJ whole genome shotgun (WGS) entry which is preliminary data.</text>
</comment>
<keyword evidence="4 7" id="KW-0694">RNA-binding</keyword>
<dbReference type="Proteomes" id="UP000033945">
    <property type="component" value="Unassembled WGS sequence"/>
</dbReference>
<evidence type="ECO:0000256" key="2">
    <source>
        <dbReference type="ARBA" id="ARBA00022481"/>
    </source>
</evidence>
<dbReference type="PANTHER" id="PTHR11661">
    <property type="entry name" value="60S RIBOSOMAL PROTEIN L12"/>
    <property type="match status" value="1"/>
</dbReference>
<dbReference type="PROSITE" id="PS00359">
    <property type="entry name" value="RIBOSOMAL_L11"/>
    <property type="match status" value="1"/>
</dbReference>
<evidence type="ECO:0000313" key="13">
    <source>
        <dbReference type="Proteomes" id="UP000033945"/>
    </source>
</evidence>
<organism evidence="12 13">
    <name type="scientific">Candidatus Giovannonibacteria bacterium GW2011_GWA2_44_26</name>
    <dbReference type="NCBI Taxonomy" id="1618648"/>
    <lineage>
        <taxon>Bacteria</taxon>
        <taxon>Candidatus Giovannoniibacteriota</taxon>
    </lineage>
</organism>
<comment type="PTM">
    <text evidence="7 9">One or more lysine residues are methylated.</text>
</comment>
<dbReference type="Pfam" id="PF00298">
    <property type="entry name" value="Ribosomal_L11"/>
    <property type="match status" value="1"/>
</dbReference>
<proteinExistence type="inferred from homology"/>
<evidence type="ECO:0000256" key="3">
    <source>
        <dbReference type="ARBA" id="ARBA00022730"/>
    </source>
</evidence>
<evidence type="ECO:0000256" key="8">
    <source>
        <dbReference type="RuleBase" id="RU003978"/>
    </source>
</evidence>
<dbReference type="EMBL" id="LCIT01000001">
    <property type="protein sequence ID" value="KKT63757.1"/>
    <property type="molecule type" value="Genomic_DNA"/>
</dbReference>
<dbReference type="GO" id="GO:0022625">
    <property type="term" value="C:cytosolic large ribosomal subunit"/>
    <property type="evidence" value="ECO:0007669"/>
    <property type="project" value="TreeGrafter"/>
</dbReference>
<dbReference type="GO" id="GO:0006412">
    <property type="term" value="P:translation"/>
    <property type="evidence" value="ECO:0007669"/>
    <property type="project" value="UniProtKB-UniRule"/>
</dbReference>
<dbReference type="Pfam" id="PF03946">
    <property type="entry name" value="Ribosomal_L11_N"/>
    <property type="match status" value="1"/>
</dbReference>